<organism evidence="2">
    <name type="scientific">Sphingomonas psychrotolerans</name>
    <dbReference type="NCBI Taxonomy" id="1327635"/>
    <lineage>
        <taxon>Bacteria</taxon>
        <taxon>Pseudomonadati</taxon>
        <taxon>Pseudomonadota</taxon>
        <taxon>Alphaproteobacteria</taxon>
        <taxon>Sphingomonadales</taxon>
        <taxon>Sphingomonadaceae</taxon>
        <taxon>Sphingomonas</taxon>
    </lineage>
</organism>
<feature type="transmembrane region" description="Helical" evidence="1">
    <location>
        <begin position="12"/>
        <end position="32"/>
    </location>
</feature>
<feature type="transmembrane region" description="Helical" evidence="1">
    <location>
        <begin position="52"/>
        <end position="79"/>
    </location>
</feature>
<keyword evidence="1" id="KW-0812">Transmembrane</keyword>
<evidence type="ECO:0000313" key="2">
    <source>
        <dbReference type="EMBL" id="MDT8758652.1"/>
    </source>
</evidence>
<gene>
    <name evidence="2" type="ORF">MZO42_08075</name>
</gene>
<evidence type="ECO:0008006" key="3">
    <source>
        <dbReference type="Google" id="ProtNLM"/>
    </source>
</evidence>
<feature type="transmembrane region" description="Helical" evidence="1">
    <location>
        <begin position="86"/>
        <end position="105"/>
    </location>
</feature>
<accession>A0ABU3N288</accession>
<dbReference type="EMBL" id="JALMLT010000002">
    <property type="protein sequence ID" value="MDT8758652.1"/>
    <property type="molecule type" value="Genomic_DNA"/>
</dbReference>
<comment type="caution">
    <text evidence="2">The sequence shown here is derived from an EMBL/GenBank/DDBJ whole genome shotgun (WGS) entry which is preliminary data.</text>
</comment>
<reference evidence="2" key="1">
    <citation type="submission" date="2022-04" db="EMBL/GenBank/DDBJ databases">
        <title>Tomato heritable bacteria conferring resistance against bacterial wilt.</title>
        <authorList>
            <person name="Yin J."/>
        </authorList>
    </citation>
    <scope>NUCLEOTIDE SEQUENCE</scope>
    <source>
        <strain evidence="2">Cra20</strain>
    </source>
</reference>
<evidence type="ECO:0000256" key="1">
    <source>
        <dbReference type="SAM" id="Phobius"/>
    </source>
</evidence>
<feature type="transmembrane region" description="Helical" evidence="1">
    <location>
        <begin position="117"/>
        <end position="136"/>
    </location>
</feature>
<sequence>MATYLRQRPPGWFIAVAVILALWGVLGCIAFYMHVKLGPAVDPNATDWDRAYYAALPGWFTPVYAAAVGCGLLGSLALLFRSKLALPLFVISLIAVVVQFGYVFFGTDMLAHKGAAVTVPFPLFIAAVAVFQIWLARFARARGWIS</sequence>
<keyword evidence="1" id="KW-1133">Transmembrane helix</keyword>
<keyword evidence="1" id="KW-0472">Membrane</keyword>
<name>A0ABU3N288_9SPHN</name>
<proteinExistence type="predicted"/>
<protein>
    <recommendedName>
        <fullName evidence="3">Sugar transporter</fullName>
    </recommendedName>
</protein>
<dbReference type="PROSITE" id="PS51257">
    <property type="entry name" value="PROKAR_LIPOPROTEIN"/>
    <property type="match status" value="1"/>
</dbReference>